<keyword evidence="1" id="KW-0175">Coiled coil</keyword>
<feature type="coiled-coil region" evidence="1">
    <location>
        <begin position="427"/>
        <end position="461"/>
    </location>
</feature>
<dbReference type="OrthoDB" id="1223455at2"/>
<dbReference type="AlphaFoldDB" id="A0A2P8G3K0"/>
<evidence type="ECO:0000313" key="5">
    <source>
        <dbReference type="Proteomes" id="UP000241964"/>
    </source>
</evidence>
<gene>
    <name evidence="4" type="ORF">CLV60_106119</name>
</gene>
<dbReference type="InterPro" id="IPR008640">
    <property type="entry name" value="Adhesin_Head_dom"/>
</dbReference>
<keyword evidence="5" id="KW-1185">Reference proteome</keyword>
<feature type="domain" description="Peptidase S74" evidence="3">
    <location>
        <begin position="339"/>
        <end position="441"/>
    </location>
</feature>
<protein>
    <submittedName>
        <fullName evidence="4">Trimeric autotransporter adhesin</fullName>
    </submittedName>
</protein>
<sequence length="568" mass="59993">MKEWYRMAGALMMGACVTMQVNAQTHYGMGAGTVGTRHAFFGTDAGKINTGADNTMLGHEAGTSNTGGNDNTFVGSRSGQFSTGAGNTFVGSQAGVNHLTGVNNTYLGVAAGGSAGMSYNTYIGAYAGTSNGVGQGNVYIGNWAGQYSFDASNNVVMGNTSFKEGSGNDNCIIGRMSGYDSDGNLNVFLGAMSGRLNKGNENSFLGNEAGYSNKEGFFNTFLGSQSGYSSQTGVGNVFLGNKSGYSNTNGHQNVFLGYGAGYHNTTGQRNTYLGYGATGNATLENATAIGSEAKVTANNSIVLGKNANVGIGVSAPSFQLHLSTDAAAKAGSPDWIVASDSRLKKNITDFTDGLHLLKQIKPVWFQYNGQAGIETGDKKFVGIIAQEMQKIAPYTIGTFTHQDSLGKKTEYLDYDANAVTYILINSVKEQQRVIEQKDAELKETNAQVVELSKRLELLERIVASNTAKPLNGSAARIEPNANGVVLEQNVPNGFSESSAIKYFVPQSVKEARVDVYAVNGAKVNSYPVKERGEGQLTISAGDFQNGVFLYDLVTDGKSNGVKKMVVQK</sequence>
<dbReference type="Gene3D" id="1.10.10.10">
    <property type="entry name" value="Winged helix-like DNA-binding domain superfamily/Winged helix DNA-binding domain"/>
    <property type="match status" value="1"/>
</dbReference>
<accession>A0A2P8G3K0</accession>
<dbReference type="RefSeq" id="WP_106595973.1">
    <property type="nucleotide sequence ID" value="NZ_PYAS01000006.1"/>
</dbReference>
<proteinExistence type="predicted"/>
<evidence type="ECO:0000256" key="2">
    <source>
        <dbReference type="SAM" id="SignalP"/>
    </source>
</evidence>
<keyword evidence="2" id="KW-0732">Signal</keyword>
<comment type="caution">
    <text evidence="4">The sequence shown here is derived from an EMBL/GenBank/DDBJ whole genome shotgun (WGS) entry which is preliminary data.</text>
</comment>
<dbReference type="Gene3D" id="2.150.10.10">
    <property type="entry name" value="Serralysin-like metalloprotease, C-terminal"/>
    <property type="match status" value="1"/>
</dbReference>
<dbReference type="Pfam" id="PF05658">
    <property type="entry name" value="YadA_head"/>
    <property type="match status" value="1"/>
</dbReference>
<name>A0A2P8G3K0_9BACT</name>
<evidence type="ECO:0000256" key="1">
    <source>
        <dbReference type="SAM" id="Coils"/>
    </source>
</evidence>
<dbReference type="InterPro" id="IPR036388">
    <property type="entry name" value="WH-like_DNA-bd_sf"/>
</dbReference>
<dbReference type="GO" id="GO:0019867">
    <property type="term" value="C:outer membrane"/>
    <property type="evidence" value="ECO:0007669"/>
    <property type="project" value="InterPro"/>
</dbReference>
<feature type="signal peptide" evidence="2">
    <location>
        <begin position="1"/>
        <end position="23"/>
    </location>
</feature>
<feature type="chain" id="PRO_5015192773" evidence="2">
    <location>
        <begin position="24"/>
        <end position="568"/>
    </location>
</feature>
<dbReference type="InterPro" id="IPR030392">
    <property type="entry name" value="S74_ICA"/>
</dbReference>
<reference evidence="4 5" key="1">
    <citation type="submission" date="2018-03" db="EMBL/GenBank/DDBJ databases">
        <title>Genomic Encyclopedia of Archaeal and Bacterial Type Strains, Phase II (KMG-II): from individual species to whole genera.</title>
        <authorList>
            <person name="Goeker M."/>
        </authorList>
    </citation>
    <scope>NUCLEOTIDE SEQUENCE [LARGE SCALE GENOMIC DNA]</scope>
    <source>
        <strain evidence="4 5">DSM 29057</strain>
    </source>
</reference>
<dbReference type="Proteomes" id="UP000241964">
    <property type="component" value="Unassembled WGS sequence"/>
</dbReference>
<dbReference type="InterPro" id="IPR011049">
    <property type="entry name" value="Serralysin-like_metalloprot_C"/>
</dbReference>
<dbReference type="PROSITE" id="PS51688">
    <property type="entry name" value="ICA"/>
    <property type="match status" value="1"/>
</dbReference>
<evidence type="ECO:0000313" key="4">
    <source>
        <dbReference type="EMBL" id="PSL28516.1"/>
    </source>
</evidence>
<evidence type="ECO:0000259" key="3">
    <source>
        <dbReference type="PROSITE" id="PS51688"/>
    </source>
</evidence>
<organism evidence="4 5">
    <name type="scientific">Dyadobacter jiangsuensis</name>
    <dbReference type="NCBI Taxonomy" id="1591085"/>
    <lineage>
        <taxon>Bacteria</taxon>
        <taxon>Pseudomonadati</taxon>
        <taxon>Bacteroidota</taxon>
        <taxon>Cytophagia</taxon>
        <taxon>Cytophagales</taxon>
        <taxon>Spirosomataceae</taxon>
        <taxon>Dyadobacter</taxon>
    </lineage>
</organism>
<dbReference type="EMBL" id="PYAS01000006">
    <property type="protein sequence ID" value="PSL28516.1"/>
    <property type="molecule type" value="Genomic_DNA"/>
</dbReference>
<dbReference type="Pfam" id="PF13884">
    <property type="entry name" value="Peptidase_S74"/>
    <property type="match status" value="1"/>
</dbReference>